<dbReference type="EMBL" id="KZ825310">
    <property type="protein sequence ID" value="RAH51585.1"/>
    <property type="molecule type" value="Genomic_DNA"/>
</dbReference>
<name>A0ACD1GQD3_9EURO</name>
<keyword evidence="2" id="KW-1185">Reference proteome</keyword>
<protein>
    <submittedName>
        <fullName evidence="1">Uncharacterized protein</fullName>
    </submittedName>
</protein>
<evidence type="ECO:0000313" key="2">
    <source>
        <dbReference type="Proteomes" id="UP000249057"/>
    </source>
</evidence>
<gene>
    <name evidence="1" type="ORF">BO95DRAFT_7122</name>
</gene>
<accession>A0ACD1GQD3</accession>
<organism evidence="1 2">
    <name type="scientific">Aspergillus brunneoviolaceus CBS 621.78</name>
    <dbReference type="NCBI Taxonomy" id="1450534"/>
    <lineage>
        <taxon>Eukaryota</taxon>
        <taxon>Fungi</taxon>
        <taxon>Dikarya</taxon>
        <taxon>Ascomycota</taxon>
        <taxon>Pezizomycotina</taxon>
        <taxon>Eurotiomycetes</taxon>
        <taxon>Eurotiomycetidae</taxon>
        <taxon>Eurotiales</taxon>
        <taxon>Aspergillaceae</taxon>
        <taxon>Aspergillus</taxon>
        <taxon>Aspergillus subgen. Circumdati</taxon>
    </lineage>
</organism>
<reference evidence="1" key="1">
    <citation type="submission" date="2018-02" db="EMBL/GenBank/DDBJ databases">
        <title>The genomes of Aspergillus section Nigri reveals drivers in fungal speciation.</title>
        <authorList>
            <consortium name="DOE Joint Genome Institute"/>
            <person name="Vesth T.C."/>
            <person name="Nybo J."/>
            <person name="Theobald S."/>
            <person name="Brandl J."/>
            <person name="Frisvad J.C."/>
            <person name="Nielsen K.F."/>
            <person name="Lyhne E.K."/>
            <person name="Kogle M.E."/>
            <person name="Kuo A."/>
            <person name="Riley R."/>
            <person name="Clum A."/>
            <person name="Nolan M."/>
            <person name="Lipzen A."/>
            <person name="Salamov A."/>
            <person name="Henrissat B."/>
            <person name="Wiebenga A."/>
            <person name="De vries R.P."/>
            <person name="Grigoriev I.V."/>
            <person name="Mortensen U.H."/>
            <person name="Andersen M.R."/>
            <person name="Baker S.E."/>
        </authorList>
    </citation>
    <scope>NUCLEOTIDE SEQUENCE</scope>
    <source>
        <strain evidence="1">CBS 621.78</strain>
    </source>
</reference>
<sequence>MPVKMCPHLLLTYSVFHSSSSPSLPNPVLHAVSLPPPPPAPLFPHRRQIPSYQKASNWSPIHANTADPSAQSGGERRWLCGLCIAARPPPHQSSRTCFSGKHEARDQGSSDYYILKEAGKREGSRSIL</sequence>
<proteinExistence type="predicted"/>
<dbReference type="Proteomes" id="UP000249057">
    <property type="component" value="Unassembled WGS sequence"/>
</dbReference>
<evidence type="ECO:0000313" key="1">
    <source>
        <dbReference type="EMBL" id="RAH51585.1"/>
    </source>
</evidence>